<evidence type="ECO:0000313" key="1">
    <source>
        <dbReference type="EMBL" id="KAH0851255.1"/>
    </source>
</evidence>
<reference evidence="1 2" key="1">
    <citation type="submission" date="2021-05" db="EMBL/GenBank/DDBJ databases">
        <title>Genome Assembly of Synthetic Allotetraploid Brassica napus Reveals Homoeologous Exchanges between Subgenomes.</title>
        <authorList>
            <person name="Davis J.T."/>
        </authorList>
    </citation>
    <scope>NUCLEOTIDE SEQUENCE [LARGE SCALE GENOMIC DNA]</scope>
    <source>
        <strain evidence="2">cv. Da-Ae</strain>
        <tissue evidence="1">Seedling</tissue>
    </source>
</reference>
<keyword evidence="2" id="KW-1185">Reference proteome</keyword>
<name>A0ABQ7X5M4_BRANA</name>
<sequence>MSSDSVNVPEMDKLLSLTRCRGGRCGYGSRRREEKVVVDAMVVDVETELEDVRRRRWWWMLWLWIREEEEEVVDAVAVDAVVVDVDTEVEDRMCGCDRQYVDVVAVDMRVRRGERSSAQ</sequence>
<protein>
    <submittedName>
        <fullName evidence="1">Uncharacterized protein</fullName>
    </submittedName>
</protein>
<dbReference type="EMBL" id="JAGKQM010001806">
    <property type="protein sequence ID" value="KAH0851255.1"/>
    <property type="molecule type" value="Genomic_DNA"/>
</dbReference>
<feature type="non-terminal residue" evidence="1">
    <location>
        <position position="119"/>
    </location>
</feature>
<proteinExistence type="predicted"/>
<accession>A0ABQ7X5M4</accession>
<evidence type="ECO:0000313" key="2">
    <source>
        <dbReference type="Proteomes" id="UP000824890"/>
    </source>
</evidence>
<organism evidence="1 2">
    <name type="scientific">Brassica napus</name>
    <name type="common">Rape</name>
    <dbReference type="NCBI Taxonomy" id="3708"/>
    <lineage>
        <taxon>Eukaryota</taxon>
        <taxon>Viridiplantae</taxon>
        <taxon>Streptophyta</taxon>
        <taxon>Embryophyta</taxon>
        <taxon>Tracheophyta</taxon>
        <taxon>Spermatophyta</taxon>
        <taxon>Magnoliopsida</taxon>
        <taxon>eudicotyledons</taxon>
        <taxon>Gunneridae</taxon>
        <taxon>Pentapetalae</taxon>
        <taxon>rosids</taxon>
        <taxon>malvids</taxon>
        <taxon>Brassicales</taxon>
        <taxon>Brassicaceae</taxon>
        <taxon>Brassiceae</taxon>
        <taxon>Brassica</taxon>
    </lineage>
</organism>
<dbReference type="Proteomes" id="UP000824890">
    <property type="component" value="Unassembled WGS sequence"/>
</dbReference>
<comment type="caution">
    <text evidence="1">The sequence shown here is derived from an EMBL/GenBank/DDBJ whole genome shotgun (WGS) entry which is preliminary data.</text>
</comment>
<gene>
    <name evidence="1" type="ORF">HID58_091069</name>
</gene>